<dbReference type="GO" id="GO:0003677">
    <property type="term" value="F:DNA binding"/>
    <property type="evidence" value="ECO:0007669"/>
    <property type="project" value="InterPro"/>
</dbReference>
<dbReference type="GO" id="GO:0009360">
    <property type="term" value="C:DNA polymerase III complex"/>
    <property type="evidence" value="ECO:0007669"/>
    <property type="project" value="InterPro"/>
</dbReference>
<dbReference type="PATRIC" id="fig|1254432.3.peg.477"/>
<evidence type="ECO:0000256" key="6">
    <source>
        <dbReference type="ARBA" id="ARBA00022741"/>
    </source>
</evidence>
<dbReference type="SMART" id="SM00382">
    <property type="entry name" value="AAA"/>
    <property type="match status" value="1"/>
</dbReference>
<dbReference type="FunFam" id="1.10.8.60:FF:000013">
    <property type="entry name" value="DNA polymerase III subunit gamma/tau"/>
    <property type="match status" value="1"/>
</dbReference>
<comment type="function">
    <text evidence="11">DNA polymerase III is a complex, multichain enzyme responsible for most of the replicative synthesis in bacteria. This DNA polymerase also exhibits 3' to 5' exonuclease activity.</text>
</comment>
<dbReference type="PANTHER" id="PTHR11669:SF0">
    <property type="entry name" value="PROTEIN STICHEL-LIKE 2"/>
    <property type="match status" value="1"/>
</dbReference>
<dbReference type="InterPro" id="IPR008921">
    <property type="entry name" value="DNA_pol3_clamp-load_cplx_C"/>
</dbReference>
<evidence type="ECO:0000259" key="13">
    <source>
        <dbReference type="SMART" id="SM00382"/>
    </source>
</evidence>
<feature type="compositionally biased region" description="Gly residues" evidence="12">
    <location>
        <begin position="385"/>
        <end position="397"/>
    </location>
</feature>
<dbReference type="SUPFAM" id="SSF48019">
    <property type="entry name" value="post-AAA+ oligomerization domain-like"/>
    <property type="match status" value="1"/>
</dbReference>
<comment type="similarity">
    <text evidence="1 11">Belongs to the DnaX/STICHEL family.</text>
</comment>
<dbReference type="InterPro" id="IPR022754">
    <property type="entry name" value="DNA_pol_III_gamma-3"/>
</dbReference>
<evidence type="ECO:0000256" key="12">
    <source>
        <dbReference type="SAM" id="MobiDB-lite"/>
    </source>
</evidence>
<evidence type="ECO:0000256" key="10">
    <source>
        <dbReference type="ARBA" id="ARBA00049244"/>
    </source>
</evidence>
<protein>
    <recommendedName>
        <fullName evidence="11">DNA polymerase III subunit gamma/tau</fullName>
        <ecNumber evidence="11">2.7.7.7</ecNumber>
    </recommendedName>
</protein>
<dbReference type="AlphaFoldDB" id="S4XS55"/>
<dbReference type="InterPro" id="IPR012763">
    <property type="entry name" value="DNA_pol_III_sug/sutau_N"/>
</dbReference>
<dbReference type="GO" id="GO:0003887">
    <property type="term" value="F:DNA-directed DNA polymerase activity"/>
    <property type="evidence" value="ECO:0007669"/>
    <property type="project" value="UniProtKB-KW"/>
</dbReference>
<feature type="compositionally biased region" description="Low complexity" evidence="12">
    <location>
        <begin position="398"/>
        <end position="422"/>
    </location>
</feature>
<sequence length="695" mass="72062">MSYVVLARKWRPQSFEDLVGQEHVSTTLANAIARDRVAHAFLFTGVRGVGKTTSARILAKALNCVHGPTAKPCQACPACAEITVGADVDVQEIDGASYNGVDEVRKLQESLPYRPARDRFKIFIVDEVHMLSNAAWNAFLKTLEEPPPHVKFIFATTEVHKVPVTILSRCQRYDFKLIGAQQIAARLRWVLEQEKIPADDPALSALAREAAGSMRDAMSLLDQVIAWVGTSGDRITAEGVAKVLGVADRVVLHRLAEALVDGDPAACVRIVGELAQEGYDLPHVARDFLAHLRDLVVAKVCDDPAPLLDLADEEVADARALAARADADDLTRLHQGFSRAFDDIVRSGQPRASLEMALVRLARRPPLLPIDELLRRLGDLERRLNGGGGGGGGGGGAPERAPQRPGAPSGGAAAPRRGAAEAAPEEARGAGAAPAYGAAASGAARANGAAANGAMANGAMANGAAANVVSLVNGAPGVNGAAASFAGSAAPAFAGAAAPAFAKAPYANGAAAPAYRPDSAPPPSPRGALYSVPQSAPAAPAPSGPVSRTSSAPPPAMSASDLATWRAVITAVRAQRPALASVLEHAAVLELSPTRVVLGYEANSFLSGQATEPAARDMLARVLQSHFGGPAELVFETITRGSAGPSLAQVETAERKARVDAARRAVADHPLVTAAIELLGAELKDVRLSPEFADG</sequence>
<dbReference type="Pfam" id="PF12169">
    <property type="entry name" value="DNA_pol3_gamma3"/>
    <property type="match status" value="1"/>
</dbReference>
<dbReference type="GO" id="GO:0005524">
    <property type="term" value="F:ATP binding"/>
    <property type="evidence" value="ECO:0007669"/>
    <property type="project" value="UniProtKB-KW"/>
</dbReference>
<dbReference type="InterPro" id="IPR045085">
    <property type="entry name" value="HLD_clamp_pol_III_gamma_tau"/>
</dbReference>
<dbReference type="EC" id="2.7.7.7" evidence="11"/>
<dbReference type="NCBIfam" id="TIGR02397">
    <property type="entry name" value="dnaX_nterm"/>
    <property type="match status" value="1"/>
</dbReference>
<dbReference type="KEGG" id="scu:SCE1572_02195"/>
<feature type="domain" description="AAA+ ATPase" evidence="13">
    <location>
        <begin position="37"/>
        <end position="179"/>
    </location>
</feature>
<keyword evidence="2 11" id="KW-0808">Transferase</keyword>
<feature type="region of interest" description="Disordered" evidence="12">
    <location>
        <begin position="512"/>
        <end position="558"/>
    </location>
</feature>
<keyword evidence="6 11" id="KW-0547">Nucleotide-binding</keyword>
<dbReference type="FunFam" id="3.40.50.300:FF:000014">
    <property type="entry name" value="DNA polymerase III subunit gamma/tau"/>
    <property type="match status" value="1"/>
</dbReference>
<keyword evidence="9 11" id="KW-0239">DNA-directed DNA polymerase</keyword>
<evidence type="ECO:0000313" key="14">
    <source>
        <dbReference type="EMBL" id="AGP33423.1"/>
    </source>
</evidence>
<dbReference type="EMBL" id="CP003969">
    <property type="protein sequence ID" value="AGP33423.1"/>
    <property type="molecule type" value="Genomic_DNA"/>
</dbReference>
<dbReference type="GO" id="GO:0006261">
    <property type="term" value="P:DNA-templated DNA replication"/>
    <property type="evidence" value="ECO:0007669"/>
    <property type="project" value="TreeGrafter"/>
</dbReference>
<dbReference type="GO" id="GO:0046872">
    <property type="term" value="F:metal ion binding"/>
    <property type="evidence" value="ECO:0007669"/>
    <property type="project" value="UniProtKB-KW"/>
</dbReference>
<feature type="region of interest" description="Disordered" evidence="12">
    <location>
        <begin position="384"/>
        <end position="426"/>
    </location>
</feature>
<dbReference type="Proteomes" id="UP000014803">
    <property type="component" value="Chromosome"/>
</dbReference>
<dbReference type="Gene3D" id="1.20.272.10">
    <property type="match status" value="1"/>
</dbReference>
<dbReference type="InterPro" id="IPR027417">
    <property type="entry name" value="P-loop_NTPase"/>
</dbReference>
<accession>S4XS55</accession>
<dbReference type="InterPro" id="IPR050238">
    <property type="entry name" value="DNA_Rep/Repair_Clamp_Loader"/>
</dbReference>
<dbReference type="CDD" id="cd18137">
    <property type="entry name" value="HLD_clamp_pol_III_gamma_tau"/>
    <property type="match status" value="1"/>
</dbReference>
<dbReference type="PANTHER" id="PTHR11669">
    <property type="entry name" value="REPLICATION FACTOR C / DNA POLYMERASE III GAMMA-TAU SUBUNIT"/>
    <property type="match status" value="1"/>
</dbReference>
<name>S4XS55_SORCE</name>
<dbReference type="Gene3D" id="3.40.50.300">
    <property type="entry name" value="P-loop containing nucleotide triphosphate hydrolases"/>
    <property type="match status" value="1"/>
</dbReference>
<evidence type="ECO:0000256" key="1">
    <source>
        <dbReference type="ARBA" id="ARBA00006360"/>
    </source>
</evidence>
<keyword evidence="7" id="KW-0862">Zinc</keyword>
<gene>
    <name evidence="11" type="primary">dnaX</name>
    <name evidence="14" type="ORF">SCE1572_02195</name>
</gene>
<evidence type="ECO:0000256" key="5">
    <source>
        <dbReference type="ARBA" id="ARBA00022723"/>
    </source>
</evidence>
<dbReference type="HOGENOM" id="CLU_006229_0_7_7"/>
<organism evidence="14 15">
    <name type="scientific">Sorangium cellulosum So0157-2</name>
    <dbReference type="NCBI Taxonomy" id="1254432"/>
    <lineage>
        <taxon>Bacteria</taxon>
        <taxon>Pseudomonadati</taxon>
        <taxon>Myxococcota</taxon>
        <taxon>Polyangia</taxon>
        <taxon>Polyangiales</taxon>
        <taxon>Polyangiaceae</taxon>
        <taxon>Sorangium</taxon>
    </lineage>
</organism>
<dbReference type="RefSeq" id="WP_020465148.1">
    <property type="nucleotide sequence ID" value="NC_021658.1"/>
</dbReference>
<comment type="subunit">
    <text evidence="11">DNA polymerase III contains a core (composed of alpha, epsilon and theta chains) that associates with a tau subunit. This core dimerizes to form the POLIII' complex. PolIII' associates with the gamma complex (composed of gamma, delta, delta', psi and chi chains) and with the beta chain to form the complete DNA polymerase III complex.</text>
</comment>
<evidence type="ECO:0000256" key="11">
    <source>
        <dbReference type="RuleBase" id="RU364063"/>
    </source>
</evidence>
<dbReference type="Pfam" id="PF22608">
    <property type="entry name" value="DNAX_ATPase_lid"/>
    <property type="match status" value="1"/>
</dbReference>
<keyword evidence="5" id="KW-0479">Metal-binding</keyword>
<evidence type="ECO:0000256" key="2">
    <source>
        <dbReference type="ARBA" id="ARBA00022679"/>
    </source>
</evidence>
<keyword evidence="4 11" id="KW-0235">DNA replication</keyword>
<evidence type="ECO:0000313" key="15">
    <source>
        <dbReference type="Proteomes" id="UP000014803"/>
    </source>
</evidence>
<evidence type="ECO:0000256" key="3">
    <source>
        <dbReference type="ARBA" id="ARBA00022695"/>
    </source>
</evidence>
<dbReference type="SUPFAM" id="SSF52540">
    <property type="entry name" value="P-loop containing nucleoside triphosphate hydrolases"/>
    <property type="match status" value="1"/>
</dbReference>
<evidence type="ECO:0000256" key="7">
    <source>
        <dbReference type="ARBA" id="ARBA00022833"/>
    </source>
</evidence>
<dbReference type="Pfam" id="PF13177">
    <property type="entry name" value="DNA_pol3_delta2"/>
    <property type="match status" value="1"/>
</dbReference>
<dbReference type="Gene3D" id="1.10.8.60">
    <property type="match status" value="1"/>
</dbReference>
<dbReference type="InterPro" id="IPR003593">
    <property type="entry name" value="AAA+_ATPase"/>
</dbReference>
<dbReference type="eggNOG" id="COG2812">
    <property type="taxonomic scope" value="Bacteria"/>
</dbReference>
<evidence type="ECO:0000256" key="4">
    <source>
        <dbReference type="ARBA" id="ARBA00022705"/>
    </source>
</evidence>
<dbReference type="STRING" id="1254432.SCE1572_02195"/>
<dbReference type="NCBIfam" id="NF004046">
    <property type="entry name" value="PRK05563.1"/>
    <property type="match status" value="1"/>
</dbReference>
<keyword evidence="3 11" id="KW-0548">Nucleotidyltransferase</keyword>
<keyword evidence="8 11" id="KW-0067">ATP-binding</keyword>
<reference evidence="14 15" key="1">
    <citation type="journal article" date="2013" name="Sci. Rep.">
        <title>Extraordinary expansion of a Sorangium cellulosum genome from an alkaline milieu.</title>
        <authorList>
            <person name="Han K."/>
            <person name="Li Z.F."/>
            <person name="Peng R."/>
            <person name="Zhu L.P."/>
            <person name="Zhou T."/>
            <person name="Wang L.G."/>
            <person name="Li S.G."/>
            <person name="Zhang X.B."/>
            <person name="Hu W."/>
            <person name="Wu Z.H."/>
            <person name="Qin N."/>
            <person name="Li Y.Z."/>
        </authorList>
    </citation>
    <scope>NUCLEOTIDE SEQUENCE [LARGE SCALE GENOMIC DNA]</scope>
    <source>
        <strain evidence="14 15">So0157-2</strain>
    </source>
</reference>
<dbReference type="CDD" id="cd00009">
    <property type="entry name" value="AAA"/>
    <property type="match status" value="1"/>
</dbReference>
<evidence type="ECO:0000256" key="9">
    <source>
        <dbReference type="ARBA" id="ARBA00022932"/>
    </source>
</evidence>
<proteinExistence type="inferred from homology"/>
<evidence type="ECO:0000256" key="8">
    <source>
        <dbReference type="ARBA" id="ARBA00022840"/>
    </source>
</evidence>
<comment type="catalytic activity">
    <reaction evidence="10 11">
        <text>DNA(n) + a 2'-deoxyribonucleoside 5'-triphosphate = DNA(n+1) + diphosphate</text>
        <dbReference type="Rhea" id="RHEA:22508"/>
        <dbReference type="Rhea" id="RHEA-COMP:17339"/>
        <dbReference type="Rhea" id="RHEA-COMP:17340"/>
        <dbReference type="ChEBI" id="CHEBI:33019"/>
        <dbReference type="ChEBI" id="CHEBI:61560"/>
        <dbReference type="ChEBI" id="CHEBI:173112"/>
        <dbReference type="EC" id="2.7.7.7"/>
    </reaction>
</comment>